<evidence type="ECO:0000313" key="2">
    <source>
        <dbReference type="EMBL" id="QQG36511.1"/>
    </source>
</evidence>
<proteinExistence type="predicted"/>
<organism evidence="2 3">
    <name type="scientific">Micavibrio aeruginosavorus</name>
    <dbReference type="NCBI Taxonomy" id="349221"/>
    <lineage>
        <taxon>Bacteria</taxon>
        <taxon>Pseudomonadati</taxon>
        <taxon>Bdellovibrionota</taxon>
        <taxon>Bdellovibrionia</taxon>
        <taxon>Bdellovibrionales</taxon>
        <taxon>Pseudobdellovibrionaceae</taxon>
        <taxon>Micavibrio</taxon>
    </lineage>
</organism>
<dbReference type="Proteomes" id="UP000595362">
    <property type="component" value="Chromosome"/>
</dbReference>
<sequence>MFTVMVRQTAQSLWALLILSGLLLGACDPGSLRFLSSPDVNMTSSNYAAADMLVQQAQAHLSQNTILALGALTDLKAPENGAPFGKMIAGQVGARLVQLGYNVNVPDDIGTVSAGDMPASPAAPVMKAPLEGTAVSVGNVQAMVTGHYVRSGGDVLINLRLVDMGTGRIWGSYDYSLPVTNQINDMLSAQQDKAAAAKKSGLFDF</sequence>
<reference evidence="2 3" key="1">
    <citation type="submission" date="2020-07" db="EMBL/GenBank/DDBJ databases">
        <title>Huge and variable diversity of episymbiotic CPR bacteria and DPANN archaea in groundwater ecosystems.</title>
        <authorList>
            <person name="He C.Y."/>
            <person name="Keren R."/>
            <person name="Whittaker M."/>
            <person name="Farag I.F."/>
            <person name="Doudna J."/>
            <person name="Cate J.H.D."/>
            <person name="Banfield J.F."/>
        </authorList>
    </citation>
    <scope>NUCLEOTIDE SEQUENCE [LARGE SCALE GENOMIC DNA]</scope>
    <source>
        <strain evidence="2">NC_groundwater_70_Ag_B-0.1um_54_66</strain>
    </source>
</reference>
<dbReference type="Pfam" id="PF17680">
    <property type="entry name" value="FlgO"/>
    <property type="match status" value="1"/>
</dbReference>
<evidence type="ECO:0000259" key="1">
    <source>
        <dbReference type="Pfam" id="PF17680"/>
    </source>
</evidence>
<gene>
    <name evidence="2" type="ORF">HYS17_01590</name>
</gene>
<protein>
    <recommendedName>
        <fullName evidence="1">FlgO domain-containing protein</fullName>
    </recommendedName>
</protein>
<dbReference type="InterPro" id="IPR041215">
    <property type="entry name" value="FlgO_dom"/>
</dbReference>
<name>A0A7T5UH23_9BACT</name>
<dbReference type="PROSITE" id="PS51257">
    <property type="entry name" value="PROKAR_LIPOPROTEIN"/>
    <property type="match status" value="1"/>
</dbReference>
<dbReference type="EMBL" id="CP066681">
    <property type="protein sequence ID" value="QQG36511.1"/>
    <property type="molecule type" value="Genomic_DNA"/>
</dbReference>
<feature type="domain" description="FlgO" evidence="1">
    <location>
        <begin position="139"/>
        <end position="180"/>
    </location>
</feature>
<dbReference type="AlphaFoldDB" id="A0A7T5UH23"/>
<accession>A0A7T5UH23</accession>
<evidence type="ECO:0000313" key="3">
    <source>
        <dbReference type="Proteomes" id="UP000595362"/>
    </source>
</evidence>